<keyword evidence="3" id="KW-0411">Iron-sulfur</keyword>
<dbReference type="EMBL" id="JBHSIZ010000049">
    <property type="protein sequence ID" value="MFC4961494.1"/>
    <property type="molecule type" value="Genomic_DNA"/>
</dbReference>
<keyword evidence="2" id="KW-0408">Iron</keyword>
<dbReference type="RefSeq" id="WP_344380717.1">
    <property type="nucleotide sequence ID" value="NZ_BAAASQ010000053.1"/>
</dbReference>
<dbReference type="Proteomes" id="UP001595834">
    <property type="component" value="Unassembled WGS sequence"/>
</dbReference>
<comment type="caution">
    <text evidence="5">The sequence shown here is derived from an EMBL/GenBank/DDBJ whole genome shotgun (WGS) entry which is preliminary data.</text>
</comment>
<sequence>MTEPARETGQSALFPMSEVTPEPPPSPDFDGITFHEIRARTLLNRVPEAAPGGMGFTLNPYRGCTHACTYCFARDGHHHLGHNTGQDFQTHLYVKTNAAQVLRRELRTGETRGQWVTVGTSTDCYQRAEGRYQLMPDILRALTDYRVPFTTTTKSALLRRDIPHAGDHPDALNALVDACAQAGAVTVYADILRISPGTRTRFHTQTVHTLPPHLHQQLAADYHQHPAMPPPYIQQVTDHIRTRAAHHGIPSWEDYIKQRSTSRSRAD</sequence>
<reference evidence="6" key="1">
    <citation type="journal article" date="2019" name="Int. J. Syst. Evol. Microbiol.">
        <title>The Global Catalogue of Microorganisms (GCM) 10K type strain sequencing project: providing services to taxonomists for standard genome sequencing and annotation.</title>
        <authorList>
            <consortium name="The Broad Institute Genomics Platform"/>
            <consortium name="The Broad Institute Genome Sequencing Center for Infectious Disease"/>
            <person name="Wu L."/>
            <person name="Ma J."/>
        </authorList>
    </citation>
    <scope>NUCLEOTIDE SEQUENCE [LARGE SCALE GENOMIC DNA]</scope>
    <source>
        <strain evidence="6">CCM 7224</strain>
    </source>
</reference>
<evidence type="ECO:0000313" key="6">
    <source>
        <dbReference type="Proteomes" id="UP001595834"/>
    </source>
</evidence>
<accession>A0ABV9UZ53</accession>
<dbReference type="InterPro" id="IPR007197">
    <property type="entry name" value="rSAM"/>
</dbReference>
<keyword evidence="1" id="KW-0479">Metal-binding</keyword>
<name>A0ABV9UZ53_9ACTN</name>
<dbReference type="PANTHER" id="PTHR43432">
    <property type="entry name" value="SLR0285 PROTEIN"/>
    <property type="match status" value="1"/>
</dbReference>
<dbReference type="PANTHER" id="PTHR43432:SF3">
    <property type="entry name" value="SLR0285 PROTEIN"/>
    <property type="match status" value="1"/>
</dbReference>
<keyword evidence="6" id="KW-1185">Reference proteome</keyword>
<protein>
    <recommendedName>
        <fullName evidence="7">Radical SAM protein</fullName>
    </recommendedName>
</protein>
<evidence type="ECO:0000256" key="2">
    <source>
        <dbReference type="ARBA" id="ARBA00023004"/>
    </source>
</evidence>
<evidence type="ECO:0008006" key="7">
    <source>
        <dbReference type="Google" id="ProtNLM"/>
    </source>
</evidence>
<evidence type="ECO:0000256" key="4">
    <source>
        <dbReference type="SAM" id="MobiDB-lite"/>
    </source>
</evidence>
<evidence type="ECO:0000256" key="1">
    <source>
        <dbReference type="ARBA" id="ARBA00022723"/>
    </source>
</evidence>
<evidence type="ECO:0000256" key="3">
    <source>
        <dbReference type="ARBA" id="ARBA00023014"/>
    </source>
</evidence>
<organism evidence="5 6">
    <name type="scientific">Streptomyces mauvecolor</name>
    <dbReference type="NCBI Taxonomy" id="58345"/>
    <lineage>
        <taxon>Bacteria</taxon>
        <taxon>Bacillati</taxon>
        <taxon>Actinomycetota</taxon>
        <taxon>Actinomycetes</taxon>
        <taxon>Kitasatosporales</taxon>
        <taxon>Streptomycetaceae</taxon>
        <taxon>Streptomyces</taxon>
    </lineage>
</organism>
<proteinExistence type="predicted"/>
<feature type="region of interest" description="Disordered" evidence="4">
    <location>
        <begin position="1"/>
        <end position="26"/>
    </location>
</feature>
<dbReference type="InterPro" id="IPR040086">
    <property type="entry name" value="MJ0683-like"/>
</dbReference>
<dbReference type="SFLD" id="SFLDS00029">
    <property type="entry name" value="Radical_SAM"/>
    <property type="match status" value="1"/>
</dbReference>
<gene>
    <name evidence="5" type="ORF">ACFPFX_34920</name>
</gene>
<evidence type="ECO:0000313" key="5">
    <source>
        <dbReference type="EMBL" id="MFC4961494.1"/>
    </source>
</evidence>
<dbReference type="SFLD" id="SFLDG01084">
    <property type="entry name" value="Uncharacterised_Radical_SAM_Su"/>
    <property type="match status" value="1"/>
</dbReference>